<comment type="caution">
    <text evidence="1">The sequence shown here is derived from an EMBL/GenBank/DDBJ whole genome shotgun (WGS) entry which is preliminary data.</text>
</comment>
<dbReference type="Gramene" id="rna48254">
    <property type="protein sequence ID" value="RHN41890.1"/>
    <property type="gene ID" value="gene48254"/>
</dbReference>
<accession>A0A396GLI5</accession>
<dbReference type="Proteomes" id="UP000265566">
    <property type="component" value="Chromosome 8"/>
</dbReference>
<dbReference type="EMBL" id="PSQE01000008">
    <property type="protein sequence ID" value="RHN41890.1"/>
    <property type="molecule type" value="Genomic_DNA"/>
</dbReference>
<evidence type="ECO:0000313" key="1">
    <source>
        <dbReference type="EMBL" id="RHN41890.1"/>
    </source>
</evidence>
<gene>
    <name evidence="1" type="ORF">MtrunA17_Chr8g0370841</name>
</gene>
<sequence length="49" mass="5430">MCCKTEYHLLPAPLSVETKFMAVNGLASWPCNASLEACKNLMVRDSISR</sequence>
<dbReference type="AlphaFoldDB" id="A0A396GLI5"/>
<proteinExistence type="predicted"/>
<name>A0A396GLI5_MEDTR</name>
<organism evidence="1">
    <name type="scientific">Medicago truncatula</name>
    <name type="common">Barrel medic</name>
    <name type="synonym">Medicago tribuloides</name>
    <dbReference type="NCBI Taxonomy" id="3880"/>
    <lineage>
        <taxon>Eukaryota</taxon>
        <taxon>Viridiplantae</taxon>
        <taxon>Streptophyta</taxon>
        <taxon>Embryophyta</taxon>
        <taxon>Tracheophyta</taxon>
        <taxon>Spermatophyta</taxon>
        <taxon>Magnoliopsida</taxon>
        <taxon>eudicotyledons</taxon>
        <taxon>Gunneridae</taxon>
        <taxon>Pentapetalae</taxon>
        <taxon>rosids</taxon>
        <taxon>fabids</taxon>
        <taxon>Fabales</taxon>
        <taxon>Fabaceae</taxon>
        <taxon>Papilionoideae</taxon>
        <taxon>50 kb inversion clade</taxon>
        <taxon>NPAAA clade</taxon>
        <taxon>Hologalegina</taxon>
        <taxon>IRL clade</taxon>
        <taxon>Trifolieae</taxon>
        <taxon>Medicago</taxon>
    </lineage>
</organism>
<protein>
    <submittedName>
        <fullName evidence="1">Uncharacterized protein</fullName>
    </submittedName>
</protein>
<reference evidence="1" key="1">
    <citation type="journal article" date="2018" name="Nat. Plants">
        <title>Whole-genome landscape of Medicago truncatula symbiotic genes.</title>
        <authorList>
            <person name="Pecrix Y."/>
            <person name="Gamas P."/>
            <person name="Carrere S."/>
        </authorList>
    </citation>
    <scope>NUCLEOTIDE SEQUENCE</scope>
    <source>
        <tissue evidence="1">Leaves</tissue>
    </source>
</reference>